<dbReference type="EC" id="5.4.99.28" evidence="4"/>
<dbReference type="InterPro" id="IPR020103">
    <property type="entry name" value="PsdUridine_synth_cat_dom_sf"/>
</dbReference>
<dbReference type="RefSeq" id="WP_145261396.1">
    <property type="nucleotide sequence ID" value="NZ_CP036279.1"/>
</dbReference>
<dbReference type="KEGG" id="knv:Pan216_45980"/>
<dbReference type="CDD" id="cd02869">
    <property type="entry name" value="PseudoU_synth_RluA_like"/>
    <property type="match status" value="1"/>
</dbReference>
<evidence type="ECO:0000256" key="1">
    <source>
        <dbReference type="ARBA" id="ARBA00010876"/>
    </source>
</evidence>
<dbReference type="SUPFAM" id="SSF55120">
    <property type="entry name" value="Pseudouridine synthase"/>
    <property type="match status" value="1"/>
</dbReference>
<evidence type="ECO:0000259" key="3">
    <source>
        <dbReference type="Pfam" id="PF00849"/>
    </source>
</evidence>
<sequence>MTLPVLYEDNHLLVVHKEAGLLVQGDSSGQTCLLDLAKDYRKRTRSKPGNVYIGLVHRLDRLVSGVVVLALTSKAASRLSRQFREKTVDKRYLAIVERPRGSRVPKDREGHWEDSLLVSPEGRVSVETRSKQGDEPAGRLSRTRWVRLEETPRELLFELLPETGRKHQLRIACASRGMPIVGDRLYGSRRPFGDSIALHARQIAFDHPTRDERMSFACPPPTCWNQFSLSALDAFNHVAVDHS</sequence>
<dbReference type="PROSITE" id="PS01129">
    <property type="entry name" value="PSI_RLU"/>
    <property type="match status" value="1"/>
</dbReference>
<name>A0A518B9V4_9BACT</name>
<dbReference type="Pfam" id="PF00849">
    <property type="entry name" value="PseudoU_synth_2"/>
    <property type="match status" value="1"/>
</dbReference>
<dbReference type="GO" id="GO:0003723">
    <property type="term" value="F:RNA binding"/>
    <property type="evidence" value="ECO:0007669"/>
    <property type="project" value="InterPro"/>
</dbReference>
<dbReference type="InterPro" id="IPR050188">
    <property type="entry name" value="RluA_PseudoU_synthase"/>
</dbReference>
<dbReference type="EMBL" id="CP036279">
    <property type="protein sequence ID" value="QDU63717.1"/>
    <property type="molecule type" value="Genomic_DNA"/>
</dbReference>
<gene>
    <name evidence="4" type="primary">rluA</name>
    <name evidence="4" type="ORF">Pan216_45980</name>
</gene>
<dbReference type="PANTHER" id="PTHR21600">
    <property type="entry name" value="MITOCHONDRIAL RNA PSEUDOURIDINE SYNTHASE"/>
    <property type="match status" value="1"/>
</dbReference>
<evidence type="ECO:0000313" key="5">
    <source>
        <dbReference type="Proteomes" id="UP000317093"/>
    </source>
</evidence>
<proteinExistence type="inferred from homology"/>
<dbReference type="InterPro" id="IPR006145">
    <property type="entry name" value="PsdUridine_synth_RsuA/RluA"/>
</dbReference>
<organism evidence="4 5">
    <name type="scientific">Kolteria novifilia</name>
    <dbReference type="NCBI Taxonomy" id="2527975"/>
    <lineage>
        <taxon>Bacteria</taxon>
        <taxon>Pseudomonadati</taxon>
        <taxon>Planctomycetota</taxon>
        <taxon>Planctomycetia</taxon>
        <taxon>Kolteriales</taxon>
        <taxon>Kolteriaceae</taxon>
        <taxon>Kolteria</taxon>
    </lineage>
</organism>
<dbReference type="Proteomes" id="UP000317093">
    <property type="component" value="Chromosome"/>
</dbReference>
<keyword evidence="5" id="KW-1185">Reference proteome</keyword>
<dbReference type="GO" id="GO:0000455">
    <property type="term" value="P:enzyme-directed rRNA pseudouridine synthesis"/>
    <property type="evidence" value="ECO:0007669"/>
    <property type="project" value="TreeGrafter"/>
</dbReference>
<accession>A0A518B9V4</accession>
<keyword evidence="2 4" id="KW-0413">Isomerase</keyword>
<dbReference type="AlphaFoldDB" id="A0A518B9V4"/>
<comment type="similarity">
    <text evidence="1">Belongs to the pseudouridine synthase RluA family.</text>
</comment>
<reference evidence="4 5" key="1">
    <citation type="submission" date="2019-02" db="EMBL/GenBank/DDBJ databases">
        <title>Deep-cultivation of Planctomycetes and their phenomic and genomic characterization uncovers novel biology.</title>
        <authorList>
            <person name="Wiegand S."/>
            <person name="Jogler M."/>
            <person name="Boedeker C."/>
            <person name="Pinto D."/>
            <person name="Vollmers J."/>
            <person name="Rivas-Marin E."/>
            <person name="Kohn T."/>
            <person name="Peeters S.H."/>
            <person name="Heuer A."/>
            <person name="Rast P."/>
            <person name="Oberbeckmann S."/>
            <person name="Bunk B."/>
            <person name="Jeske O."/>
            <person name="Meyerdierks A."/>
            <person name="Storesund J.E."/>
            <person name="Kallscheuer N."/>
            <person name="Luecker S."/>
            <person name="Lage O.M."/>
            <person name="Pohl T."/>
            <person name="Merkel B.J."/>
            <person name="Hornburger P."/>
            <person name="Mueller R.-W."/>
            <person name="Bruemmer F."/>
            <person name="Labrenz M."/>
            <person name="Spormann A.M."/>
            <person name="Op den Camp H."/>
            <person name="Overmann J."/>
            <person name="Amann R."/>
            <person name="Jetten M.S.M."/>
            <person name="Mascher T."/>
            <person name="Medema M.H."/>
            <person name="Devos D.P."/>
            <person name="Kaster A.-K."/>
            <person name="Ovreas L."/>
            <person name="Rohde M."/>
            <person name="Galperin M.Y."/>
            <person name="Jogler C."/>
        </authorList>
    </citation>
    <scope>NUCLEOTIDE SEQUENCE [LARGE SCALE GENOMIC DNA]</scope>
    <source>
        <strain evidence="4 5">Pan216</strain>
    </source>
</reference>
<dbReference type="OrthoDB" id="9784108at2"/>
<dbReference type="Gene3D" id="3.30.2350.10">
    <property type="entry name" value="Pseudouridine synthase"/>
    <property type="match status" value="1"/>
</dbReference>
<dbReference type="PANTHER" id="PTHR21600:SF44">
    <property type="entry name" value="RIBOSOMAL LARGE SUBUNIT PSEUDOURIDINE SYNTHASE D"/>
    <property type="match status" value="1"/>
</dbReference>
<dbReference type="GO" id="GO:0160151">
    <property type="term" value="F:tRNA pseudouridine(32) synthase activity"/>
    <property type="evidence" value="ECO:0007669"/>
    <property type="project" value="UniProtKB-EC"/>
</dbReference>
<evidence type="ECO:0000313" key="4">
    <source>
        <dbReference type="EMBL" id="QDU63717.1"/>
    </source>
</evidence>
<feature type="domain" description="Pseudouridine synthase RsuA/RluA-like" evidence="3">
    <location>
        <begin position="11"/>
        <end position="175"/>
    </location>
</feature>
<evidence type="ECO:0000256" key="2">
    <source>
        <dbReference type="ARBA" id="ARBA00023235"/>
    </source>
</evidence>
<protein>
    <submittedName>
        <fullName evidence="4">Ribosomal large subunit pseudouridine synthase A</fullName>
        <ecNumber evidence="4">5.4.99.28</ecNumber>
    </submittedName>
</protein>
<dbReference type="InterPro" id="IPR006224">
    <property type="entry name" value="PsdUridine_synth_RluA-like_CS"/>
</dbReference>